<gene>
    <name evidence="1" type="ORF">ERS417307_02284</name>
</gene>
<accession>A0A174HGZ0</accession>
<protein>
    <submittedName>
        <fullName evidence="1">Uncharacterized protein</fullName>
    </submittedName>
</protein>
<organism evidence="1 2">
    <name type="scientific">Bacteroides uniformis</name>
    <dbReference type="NCBI Taxonomy" id="820"/>
    <lineage>
        <taxon>Bacteria</taxon>
        <taxon>Pseudomonadati</taxon>
        <taxon>Bacteroidota</taxon>
        <taxon>Bacteroidia</taxon>
        <taxon>Bacteroidales</taxon>
        <taxon>Bacteroidaceae</taxon>
        <taxon>Bacteroides</taxon>
    </lineage>
</organism>
<evidence type="ECO:0000313" key="1">
    <source>
        <dbReference type="EMBL" id="CUO72400.1"/>
    </source>
</evidence>
<proteinExistence type="predicted"/>
<evidence type="ECO:0000313" key="2">
    <source>
        <dbReference type="Proteomes" id="UP000095419"/>
    </source>
</evidence>
<dbReference type="RefSeq" id="WP_057088442.1">
    <property type="nucleotide sequence ID" value="NZ_CACRTC010000042.1"/>
</dbReference>
<name>A0A174HGZ0_BACUN</name>
<sequence>MKNYFIANGEILNTDMSIEEIESRVQESLDENTSGMAQFRVKKLSEKEVRFFFVRDFLCDPNKHIIYDADMALITGLGIGAFQPQTVGGYPMIYPLNFAGKNFYTDITAFIRLYKMLLYVGAGEQQIEYIGLRTYSDRILMQIIF</sequence>
<reference evidence="1 2" key="1">
    <citation type="submission" date="2015-09" db="EMBL/GenBank/DDBJ databases">
        <authorList>
            <consortium name="Pathogen Informatics"/>
        </authorList>
    </citation>
    <scope>NUCLEOTIDE SEQUENCE [LARGE SCALE GENOMIC DNA]</scope>
    <source>
        <strain evidence="1 2">2789STDY5608791</strain>
    </source>
</reference>
<dbReference type="Proteomes" id="UP000095419">
    <property type="component" value="Unassembled WGS sequence"/>
</dbReference>
<dbReference type="AlphaFoldDB" id="A0A174HGZ0"/>
<dbReference type="EMBL" id="CYZF01000006">
    <property type="protein sequence ID" value="CUO72400.1"/>
    <property type="molecule type" value="Genomic_DNA"/>
</dbReference>